<dbReference type="RefSeq" id="WP_379597151.1">
    <property type="nucleotide sequence ID" value="NZ_JBHUDE010000041.1"/>
</dbReference>
<name>A0ABW4HRL7_9BACI</name>
<gene>
    <name evidence="1" type="ORF">ACFSBH_09045</name>
</gene>
<evidence type="ECO:0000313" key="2">
    <source>
        <dbReference type="Proteomes" id="UP001597221"/>
    </source>
</evidence>
<dbReference type="Proteomes" id="UP001597221">
    <property type="component" value="Unassembled WGS sequence"/>
</dbReference>
<dbReference type="Pfam" id="PF10604">
    <property type="entry name" value="Polyketide_cyc2"/>
    <property type="match status" value="1"/>
</dbReference>
<dbReference type="SUPFAM" id="SSF55961">
    <property type="entry name" value="Bet v1-like"/>
    <property type="match status" value="1"/>
</dbReference>
<dbReference type="Gene3D" id="3.30.530.20">
    <property type="match status" value="1"/>
</dbReference>
<comment type="caution">
    <text evidence="1">The sequence shown here is derived from an EMBL/GenBank/DDBJ whole genome shotgun (WGS) entry which is preliminary data.</text>
</comment>
<accession>A0ABW4HRL7</accession>
<organism evidence="1 2">
    <name type="scientific">Oceanobacillus luteolus</name>
    <dbReference type="NCBI Taxonomy" id="1274358"/>
    <lineage>
        <taxon>Bacteria</taxon>
        <taxon>Bacillati</taxon>
        <taxon>Bacillota</taxon>
        <taxon>Bacilli</taxon>
        <taxon>Bacillales</taxon>
        <taxon>Bacillaceae</taxon>
        <taxon>Oceanobacillus</taxon>
    </lineage>
</organism>
<evidence type="ECO:0000313" key="1">
    <source>
        <dbReference type="EMBL" id="MFD1607800.1"/>
    </source>
</evidence>
<dbReference type="InterPro" id="IPR019587">
    <property type="entry name" value="Polyketide_cyclase/dehydratase"/>
</dbReference>
<keyword evidence="2" id="KW-1185">Reference proteome</keyword>
<proteinExistence type="predicted"/>
<dbReference type="EMBL" id="JBHUDE010000041">
    <property type="protein sequence ID" value="MFD1607800.1"/>
    <property type="molecule type" value="Genomic_DNA"/>
</dbReference>
<sequence>MSIRFEVTRTFQVSKQEAYRSLLDLQAAEKWMQGLVGIERLDEGEMKVGSEWKETRKMFGQEASEYFEVVELDEPNKIVYYVDGAGGTTGKGEYIYTYLLTSVGDETEVTLQGEIKGLTGLTKLFGKLMKGTFAKACAKDMDALKSYLEK</sequence>
<protein>
    <submittedName>
        <fullName evidence="1">SRPBCC family protein</fullName>
    </submittedName>
</protein>
<reference evidence="2" key="1">
    <citation type="journal article" date="2019" name="Int. J. Syst. Evol. Microbiol.">
        <title>The Global Catalogue of Microorganisms (GCM) 10K type strain sequencing project: providing services to taxonomists for standard genome sequencing and annotation.</title>
        <authorList>
            <consortium name="The Broad Institute Genomics Platform"/>
            <consortium name="The Broad Institute Genome Sequencing Center for Infectious Disease"/>
            <person name="Wu L."/>
            <person name="Ma J."/>
        </authorList>
    </citation>
    <scope>NUCLEOTIDE SEQUENCE [LARGE SCALE GENOMIC DNA]</scope>
    <source>
        <strain evidence="2">CGMCC 1.12376</strain>
    </source>
</reference>
<dbReference type="InterPro" id="IPR023393">
    <property type="entry name" value="START-like_dom_sf"/>
</dbReference>